<gene>
    <name evidence="2" type="ORF">RHSIM_Rhsim04G0124300</name>
</gene>
<dbReference type="Gene3D" id="3.60.40.10">
    <property type="entry name" value="PPM-type phosphatase domain"/>
    <property type="match status" value="1"/>
</dbReference>
<dbReference type="AlphaFoldDB" id="A0A834H792"/>
<dbReference type="CDD" id="cd00143">
    <property type="entry name" value="PP2Cc"/>
    <property type="match status" value="1"/>
</dbReference>
<proteinExistence type="predicted"/>
<name>A0A834H792_RHOSS</name>
<accession>A0A834H792</accession>
<evidence type="ECO:0000259" key="1">
    <source>
        <dbReference type="PROSITE" id="PS51746"/>
    </source>
</evidence>
<dbReference type="InterPro" id="IPR001932">
    <property type="entry name" value="PPM-type_phosphatase-like_dom"/>
</dbReference>
<sequence>MFTQQGRKGINQDAMTVLENFNSQKGMYFCAVFDGLGPSGHKVSHQVCDLLATKLCSSFKQSQTNGFYCKNNANDREQSENVDGGDVHNYPFFVSWKPNLIKSFEEMDENLCSDVSIDTYFSGSTAVAVLKQDDDMVIANLGDSRAVLCNRDDEDQLVLVQLTVDLKPNLPTMARASGDFCLKDFGLISTPEVSYRRLTDTDEFVVLATDGVWDELSNDEVANIVASARKRSTASRILVDRSVKAWRRKYPTSRVDDCAVVCLFLKNQRPLLTKSMSEASRLSKSSSEVGCAHHSKSIESDDGLDTLINCEISHSPLRNTLTGLTRSLGHGLGRRRMAKDFKVDSEV</sequence>
<feature type="domain" description="PPM-type phosphatase" evidence="1">
    <location>
        <begin position="1"/>
        <end position="265"/>
    </location>
</feature>
<evidence type="ECO:0000313" key="3">
    <source>
        <dbReference type="Proteomes" id="UP000626092"/>
    </source>
</evidence>
<dbReference type="SMART" id="SM00332">
    <property type="entry name" value="PP2Cc"/>
    <property type="match status" value="1"/>
</dbReference>
<evidence type="ECO:0000313" key="2">
    <source>
        <dbReference type="EMBL" id="KAF7146675.1"/>
    </source>
</evidence>
<dbReference type="EMBL" id="WJXA01000004">
    <property type="protein sequence ID" value="KAF7146675.1"/>
    <property type="molecule type" value="Genomic_DNA"/>
</dbReference>
<dbReference type="PANTHER" id="PTHR47992">
    <property type="entry name" value="PROTEIN PHOSPHATASE"/>
    <property type="match status" value="1"/>
</dbReference>
<protein>
    <recommendedName>
        <fullName evidence="1">PPM-type phosphatase domain-containing protein</fullName>
    </recommendedName>
</protein>
<dbReference type="InterPro" id="IPR036457">
    <property type="entry name" value="PPM-type-like_dom_sf"/>
</dbReference>
<keyword evidence="3" id="KW-1185">Reference proteome</keyword>
<dbReference type="PROSITE" id="PS51746">
    <property type="entry name" value="PPM_2"/>
    <property type="match status" value="1"/>
</dbReference>
<comment type="caution">
    <text evidence="2">The sequence shown here is derived from an EMBL/GenBank/DDBJ whole genome shotgun (WGS) entry which is preliminary data.</text>
</comment>
<dbReference type="OrthoDB" id="10264738at2759"/>
<dbReference type="GO" id="GO:0004722">
    <property type="term" value="F:protein serine/threonine phosphatase activity"/>
    <property type="evidence" value="ECO:0007669"/>
    <property type="project" value="InterPro"/>
</dbReference>
<dbReference type="Proteomes" id="UP000626092">
    <property type="component" value="Unassembled WGS sequence"/>
</dbReference>
<dbReference type="SUPFAM" id="SSF81606">
    <property type="entry name" value="PP2C-like"/>
    <property type="match status" value="1"/>
</dbReference>
<dbReference type="Pfam" id="PF00481">
    <property type="entry name" value="PP2C"/>
    <property type="match status" value="2"/>
</dbReference>
<organism evidence="2 3">
    <name type="scientific">Rhododendron simsii</name>
    <name type="common">Sims's rhododendron</name>
    <dbReference type="NCBI Taxonomy" id="118357"/>
    <lineage>
        <taxon>Eukaryota</taxon>
        <taxon>Viridiplantae</taxon>
        <taxon>Streptophyta</taxon>
        <taxon>Embryophyta</taxon>
        <taxon>Tracheophyta</taxon>
        <taxon>Spermatophyta</taxon>
        <taxon>Magnoliopsida</taxon>
        <taxon>eudicotyledons</taxon>
        <taxon>Gunneridae</taxon>
        <taxon>Pentapetalae</taxon>
        <taxon>asterids</taxon>
        <taxon>Ericales</taxon>
        <taxon>Ericaceae</taxon>
        <taxon>Ericoideae</taxon>
        <taxon>Rhodoreae</taxon>
        <taxon>Rhododendron</taxon>
    </lineage>
</organism>
<reference evidence="2" key="1">
    <citation type="submission" date="2019-11" db="EMBL/GenBank/DDBJ databases">
        <authorList>
            <person name="Liu Y."/>
            <person name="Hou J."/>
            <person name="Li T.-Q."/>
            <person name="Guan C.-H."/>
            <person name="Wu X."/>
            <person name="Wu H.-Z."/>
            <person name="Ling F."/>
            <person name="Zhang R."/>
            <person name="Shi X.-G."/>
            <person name="Ren J.-P."/>
            <person name="Chen E.-F."/>
            <person name="Sun J.-M."/>
        </authorList>
    </citation>
    <scope>NUCLEOTIDE SEQUENCE</scope>
    <source>
        <strain evidence="2">Adult_tree_wgs_1</strain>
        <tissue evidence="2">Leaves</tissue>
    </source>
</reference>
<dbReference type="InterPro" id="IPR015655">
    <property type="entry name" value="PP2C"/>
</dbReference>